<reference evidence="1 2" key="1">
    <citation type="journal article" date="2020" name="Microorganisms">
        <title>Osmotic Adaptation and Compatible Solute Biosynthesis of Phototrophic Bacteria as Revealed from Genome Analyses.</title>
        <authorList>
            <person name="Imhoff J.F."/>
            <person name="Rahn T."/>
            <person name="Kunzel S."/>
            <person name="Keller A."/>
            <person name="Neulinger S.C."/>
        </authorList>
    </citation>
    <scope>NUCLEOTIDE SEQUENCE [LARGE SCALE GENOMIC DNA]</scope>
    <source>
        <strain evidence="1 2">DSM 9895</strain>
    </source>
</reference>
<accession>A0ABS1D9D1</accession>
<name>A0ABS1D9D1_9PROT</name>
<proteinExistence type="predicted"/>
<dbReference type="Proteomes" id="UP001296873">
    <property type="component" value="Unassembled WGS sequence"/>
</dbReference>
<evidence type="ECO:0000313" key="2">
    <source>
        <dbReference type="Proteomes" id="UP001296873"/>
    </source>
</evidence>
<keyword evidence="2" id="KW-1185">Reference proteome</keyword>
<gene>
    <name evidence="1" type="ORF">CKO28_01070</name>
</gene>
<comment type="caution">
    <text evidence="1">The sequence shown here is derived from an EMBL/GenBank/DDBJ whole genome shotgun (WGS) entry which is preliminary data.</text>
</comment>
<organism evidence="1 2">
    <name type="scientific">Rhodovibrio sodomensis</name>
    <dbReference type="NCBI Taxonomy" id="1088"/>
    <lineage>
        <taxon>Bacteria</taxon>
        <taxon>Pseudomonadati</taxon>
        <taxon>Pseudomonadota</taxon>
        <taxon>Alphaproteobacteria</taxon>
        <taxon>Rhodospirillales</taxon>
        <taxon>Rhodovibrionaceae</taxon>
        <taxon>Rhodovibrio</taxon>
    </lineage>
</organism>
<sequence length="289" mass="32214">MVTERDREPAKVADTERLSWWTAEHRFMVSPIGAVFGVERVTPKTVLLRQRPELSLRRYKVELAAETYCLARDRRFVPRAREAVLAVAQEVDRRKAEVDRRAASYLDRMEECCSQALAAVVRDLAPAAALLAASDLPGPDDPEGWQCLIGRHLVVLERGAEACLLERQTARRLLAVCQDTGRRVWLDKTALRDGDLAGAPDAAGGHLLRYAVLPDCRQATAVARGVAAKSDELHRRRGETVRPRVIDYRAGAYDRCRRQGVAILEEMLGDDPDIRPACRLGQTSAAIRD</sequence>
<dbReference type="RefSeq" id="WP_200338686.1">
    <property type="nucleotide sequence ID" value="NZ_NRRL01000001.1"/>
</dbReference>
<dbReference type="EMBL" id="NRRL01000001">
    <property type="protein sequence ID" value="MBK1666634.1"/>
    <property type="molecule type" value="Genomic_DNA"/>
</dbReference>
<protein>
    <submittedName>
        <fullName evidence="1">Uncharacterized protein</fullName>
    </submittedName>
</protein>
<evidence type="ECO:0000313" key="1">
    <source>
        <dbReference type="EMBL" id="MBK1666634.1"/>
    </source>
</evidence>